<keyword evidence="2" id="KW-1185">Reference proteome</keyword>
<dbReference type="CDD" id="cd03413">
    <property type="entry name" value="CbiK_C"/>
    <property type="match status" value="1"/>
</dbReference>
<dbReference type="InterPro" id="IPR010388">
    <property type="entry name" value="Anaerobic_Co-chelatase"/>
</dbReference>
<dbReference type="SUPFAM" id="SSF53800">
    <property type="entry name" value="Chelatase"/>
    <property type="match status" value="1"/>
</dbReference>
<reference evidence="1 2" key="1">
    <citation type="submission" date="2009-12" db="EMBL/GenBank/DDBJ databases">
        <authorList>
            <person name="Shrivastava S."/>
            <person name="Madupu R."/>
            <person name="Durkin A.S."/>
            <person name="Torralba M."/>
            <person name="Methe B."/>
            <person name="Sutton G.G."/>
            <person name="Strausberg R.L."/>
            <person name="Nelson K.E."/>
        </authorList>
    </citation>
    <scope>NUCLEOTIDE SEQUENCE [LARGE SCALE GENOMIC DNA]</scope>
    <source>
        <strain evidence="1 2">W5455</strain>
    </source>
</reference>
<dbReference type="EC" id="4.99.1.-" evidence="1"/>
<dbReference type="PIRSF" id="PIRSF033579">
    <property type="entry name" value="Anaer_Co_chel"/>
    <property type="match status" value="1"/>
</dbReference>
<dbReference type="GO" id="GO:0016829">
    <property type="term" value="F:lyase activity"/>
    <property type="evidence" value="ECO:0007669"/>
    <property type="project" value="UniProtKB-KW"/>
</dbReference>
<keyword evidence="1" id="KW-0456">Lyase</keyword>
<name>A0ABM9ZUM9_9BACT</name>
<dbReference type="Proteomes" id="UP000006462">
    <property type="component" value="Unassembled WGS sequence"/>
</dbReference>
<sequence>MSFFVSRGLSFGKNFMKGRLMNMSFKSMILAVTLAAVAFSGIACAKEAKKEEKQAILITSFGTSMPSARKAIDNLVAAAKKAFPGAEVRLAFTSNIIRRKLAREGKKNVPPTPVMALAQLNDEGFAKVGVMPTHIIPGAEYDEIKNVVEAWGELKGKYGIKDLRLGKTFLSSVEGCDEMAEILVKRFEKLADKDTAVVLMGHGTPHHIANAMYSQLQVALDKIADGRFFIGTVENTPMIEDVVVALKKAGYKKTLVSPLMIVAGDHANNDMADANDPESWYSILKKEGFAVETYIKGLGEDKGVTAAFVEHLKEMMK</sequence>
<proteinExistence type="predicted"/>
<comment type="caution">
    <text evidence="1">The sequence shown here is derived from an EMBL/GenBank/DDBJ whole genome shotgun (WGS) entry which is preliminary data.</text>
</comment>
<dbReference type="EMBL" id="ADFP01000074">
    <property type="protein sequence ID" value="EFB90578.1"/>
    <property type="molecule type" value="Genomic_DNA"/>
</dbReference>
<protein>
    <submittedName>
        <fullName evidence="1">Cobalt chelatase (CbiK)</fullName>
        <ecNumber evidence="1">4.99.1.-</ecNumber>
    </submittedName>
</protein>
<organism evidence="1 2">
    <name type="scientific">Pyramidobacter piscolens W5455</name>
    <dbReference type="NCBI Taxonomy" id="352165"/>
    <lineage>
        <taxon>Bacteria</taxon>
        <taxon>Thermotogati</taxon>
        <taxon>Synergistota</taxon>
        <taxon>Synergistia</taxon>
        <taxon>Synergistales</taxon>
        <taxon>Dethiosulfovibrionaceae</taxon>
        <taxon>Pyramidobacter</taxon>
    </lineage>
</organism>
<gene>
    <name evidence="1" type="primary">cbiK</name>
    <name evidence="1" type="ORF">HMPREF7215_2367</name>
</gene>
<evidence type="ECO:0000313" key="1">
    <source>
        <dbReference type="EMBL" id="EFB90578.1"/>
    </source>
</evidence>
<dbReference type="Gene3D" id="3.40.50.1400">
    <property type="match status" value="2"/>
</dbReference>
<evidence type="ECO:0000313" key="2">
    <source>
        <dbReference type="Proteomes" id="UP000006462"/>
    </source>
</evidence>
<dbReference type="Pfam" id="PF06180">
    <property type="entry name" value="CbiK"/>
    <property type="match status" value="1"/>
</dbReference>
<accession>A0ABM9ZUM9</accession>